<dbReference type="EMBL" id="BARS01032024">
    <property type="protein sequence ID" value="GAG24783.1"/>
    <property type="molecule type" value="Genomic_DNA"/>
</dbReference>
<reference evidence="1" key="1">
    <citation type="journal article" date="2014" name="Front. Microbiol.">
        <title>High frequency of phylogenetically diverse reductive dehalogenase-homologous genes in deep subseafloor sedimentary metagenomes.</title>
        <authorList>
            <person name="Kawai M."/>
            <person name="Futagami T."/>
            <person name="Toyoda A."/>
            <person name="Takaki Y."/>
            <person name="Nishi S."/>
            <person name="Hori S."/>
            <person name="Arai W."/>
            <person name="Tsubouchi T."/>
            <person name="Morono Y."/>
            <person name="Uchiyama I."/>
            <person name="Ito T."/>
            <person name="Fujiyama A."/>
            <person name="Inagaki F."/>
            <person name="Takami H."/>
        </authorList>
    </citation>
    <scope>NUCLEOTIDE SEQUENCE</scope>
    <source>
        <strain evidence="1">Expedition CK06-06</strain>
    </source>
</reference>
<comment type="caution">
    <text evidence="1">The sequence shown here is derived from an EMBL/GenBank/DDBJ whole genome shotgun (WGS) entry which is preliminary data.</text>
</comment>
<accession>X0WJT8</accession>
<evidence type="ECO:0000313" key="1">
    <source>
        <dbReference type="EMBL" id="GAG24783.1"/>
    </source>
</evidence>
<sequence>MSDVVIDIIDGNSGKYTGSGWEFDRIATVFNVTGEDSGVGNTYTNKIKAAIEHPEMPNMGDVHPSTSGVYLYEITAISVDRDIVKLRLKYRTMHWTWHFGDETFIESASTLIQKETNTDIDDTEMFVSHGDVDQGALVPVSMPQETVVFRK</sequence>
<gene>
    <name evidence="1" type="ORF">S01H1_49756</name>
</gene>
<protein>
    <submittedName>
        <fullName evidence="1">Uncharacterized protein</fullName>
    </submittedName>
</protein>
<feature type="non-terminal residue" evidence="1">
    <location>
        <position position="151"/>
    </location>
</feature>
<organism evidence="1">
    <name type="scientific">marine sediment metagenome</name>
    <dbReference type="NCBI Taxonomy" id="412755"/>
    <lineage>
        <taxon>unclassified sequences</taxon>
        <taxon>metagenomes</taxon>
        <taxon>ecological metagenomes</taxon>
    </lineage>
</organism>
<proteinExistence type="predicted"/>
<dbReference type="AlphaFoldDB" id="X0WJT8"/>
<name>X0WJT8_9ZZZZ</name>